<feature type="signal peptide" evidence="1">
    <location>
        <begin position="1"/>
        <end position="24"/>
    </location>
</feature>
<dbReference type="RefSeq" id="WP_310012133.1">
    <property type="nucleotide sequence ID" value="NZ_JAVDQT010000002.1"/>
</dbReference>
<reference evidence="2 3" key="1">
    <citation type="submission" date="2023-07" db="EMBL/GenBank/DDBJ databases">
        <title>Sorghum-associated microbial communities from plants grown in Nebraska, USA.</title>
        <authorList>
            <person name="Schachtman D."/>
        </authorList>
    </citation>
    <scope>NUCLEOTIDE SEQUENCE [LARGE SCALE GENOMIC DNA]</scope>
    <source>
        <strain evidence="2 3">DS1730</strain>
    </source>
</reference>
<dbReference type="Proteomes" id="UP001184614">
    <property type="component" value="Unassembled WGS sequence"/>
</dbReference>
<proteinExistence type="predicted"/>
<protein>
    <submittedName>
        <fullName evidence="2">Uncharacterized protein</fullName>
    </submittedName>
</protein>
<name>A0ABU1M8P1_9HYPH</name>
<keyword evidence="1" id="KW-0732">Signal</keyword>
<evidence type="ECO:0000313" key="3">
    <source>
        <dbReference type="Proteomes" id="UP001184614"/>
    </source>
</evidence>
<accession>A0ABU1M8P1</accession>
<feature type="chain" id="PRO_5046982617" evidence="1">
    <location>
        <begin position="25"/>
        <end position="131"/>
    </location>
</feature>
<keyword evidence="3" id="KW-1185">Reference proteome</keyword>
<dbReference type="EMBL" id="JAVDQT010000002">
    <property type="protein sequence ID" value="MDR6432415.1"/>
    <property type="molecule type" value="Genomic_DNA"/>
</dbReference>
<comment type="caution">
    <text evidence="2">The sequence shown here is derived from an EMBL/GenBank/DDBJ whole genome shotgun (WGS) entry which is preliminary data.</text>
</comment>
<evidence type="ECO:0000313" key="2">
    <source>
        <dbReference type="EMBL" id="MDR6432415.1"/>
    </source>
</evidence>
<evidence type="ECO:0000256" key="1">
    <source>
        <dbReference type="SAM" id="SignalP"/>
    </source>
</evidence>
<gene>
    <name evidence="2" type="ORF">J2782_002150</name>
</gene>
<sequence>MEKYMRRLIIAAAITGTTLTSAFAQQPTPEQMEMAYNAARNQLGVLSYCQEKGFIDGSAIEVQAKLMTLVPTPADVSKGDAAEALGKEGKVSAMGMEQDIQTSAKTQGIDEAKLCEMMASTIKQAAANLPK</sequence>
<dbReference type="NCBIfam" id="NF035933">
    <property type="entry name" value="ESAT6_1"/>
    <property type="match status" value="1"/>
</dbReference>
<organism evidence="2 3">
    <name type="scientific">Brucella pseudogrignonensis</name>
    <dbReference type="NCBI Taxonomy" id="419475"/>
    <lineage>
        <taxon>Bacteria</taxon>
        <taxon>Pseudomonadati</taxon>
        <taxon>Pseudomonadota</taxon>
        <taxon>Alphaproteobacteria</taxon>
        <taxon>Hyphomicrobiales</taxon>
        <taxon>Brucellaceae</taxon>
        <taxon>Brucella/Ochrobactrum group</taxon>
        <taxon>Brucella</taxon>
    </lineage>
</organism>